<name>A0ABY9UQ12_9ACTN</name>
<dbReference type="RefSeq" id="WP_311033512.1">
    <property type="nucleotide sequence ID" value="NZ_CP117522.1"/>
</dbReference>
<sequence>MAGPHLDRRRAASASGTVDNAGCGLLTLNQDPASEPRASADEGDEVGSGDCAPASLGGQGRDLDGLTAVVTVRGR</sequence>
<dbReference type="EMBL" id="CP117522">
    <property type="protein sequence ID" value="WNE94020.1"/>
    <property type="molecule type" value="Genomic_DNA"/>
</dbReference>
<evidence type="ECO:0000313" key="2">
    <source>
        <dbReference type="EMBL" id="WNE94020.1"/>
    </source>
</evidence>
<protein>
    <submittedName>
        <fullName evidence="2">Uncharacterized protein</fullName>
    </submittedName>
</protein>
<evidence type="ECO:0000256" key="1">
    <source>
        <dbReference type="SAM" id="MobiDB-lite"/>
    </source>
</evidence>
<reference evidence="2 3" key="1">
    <citation type="submission" date="2023-02" db="EMBL/GenBank/DDBJ databases">
        <title>Streptomyces sp. SCA4-21 with antifungal activity against Fusarium oxysporum f. sp. cubense, Streptomyces sp. SCA2-17 with antifungal activity against Fusarium oxysporum f. sp. cubense.</title>
        <authorList>
            <person name="Qi D."/>
        </authorList>
    </citation>
    <scope>NUCLEOTIDE SEQUENCE [LARGE SCALE GENOMIC DNA]</scope>
    <source>
        <strain evidence="2 3">SCA4-21</strain>
    </source>
</reference>
<proteinExistence type="predicted"/>
<organism evidence="2 3">
    <name type="scientific">Streptomyces luomodiensis</name>
    <dbReference type="NCBI Taxonomy" id="3026192"/>
    <lineage>
        <taxon>Bacteria</taxon>
        <taxon>Bacillati</taxon>
        <taxon>Actinomycetota</taxon>
        <taxon>Actinomycetes</taxon>
        <taxon>Kitasatosporales</taxon>
        <taxon>Streptomycetaceae</taxon>
        <taxon>Streptomyces</taxon>
    </lineage>
</organism>
<feature type="compositionally biased region" description="Basic and acidic residues" evidence="1">
    <location>
        <begin position="1"/>
        <end position="10"/>
    </location>
</feature>
<evidence type="ECO:0000313" key="3">
    <source>
        <dbReference type="Proteomes" id="UP001305606"/>
    </source>
</evidence>
<keyword evidence="3" id="KW-1185">Reference proteome</keyword>
<gene>
    <name evidence="2" type="ORF">PS467_01145</name>
</gene>
<dbReference type="Proteomes" id="UP001305606">
    <property type="component" value="Chromosome"/>
</dbReference>
<feature type="region of interest" description="Disordered" evidence="1">
    <location>
        <begin position="1"/>
        <end position="75"/>
    </location>
</feature>
<accession>A0ABY9UQ12</accession>